<sequence>MVTQELKDFVIRELNNGRDEEAIKNQLSEANWSFEDIDTVFRQIHFPTQNSAGIQINHLLPPSALLNSSWNIYKKTWKSLVKILFFSTLLYLPLIILFPLAGLSLGINMFAMTITGIVSVVLLSVYAAAVQAIQYISLISFIASGEEKVYVKTLFIESLAKAKAYWWLSFLQMVILFSGVMFFFIPGIIYFVWFSFSQYILILEKIGGLKAMLISREIVRGRFWGILLRMGVMLAIFFVASFVLSYVPKIMMFIADPSSLSLTQPVNPDPSNILGIAGIKIILNFIFGFLNMIVVFPLFLIYNLILYKNVKQLYGKPLNQISEKSKIMLFLPAILLFIFLIGFLGIMVYRVIVVDPKGFSR</sequence>
<evidence type="ECO:0000313" key="3">
    <source>
        <dbReference type="Proteomes" id="UP000176228"/>
    </source>
</evidence>
<comment type="caution">
    <text evidence="2">The sequence shown here is derived from an EMBL/GenBank/DDBJ whole genome shotgun (WGS) entry which is preliminary data.</text>
</comment>
<protein>
    <submittedName>
        <fullName evidence="2">Uncharacterized protein</fullName>
    </submittedName>
</protein>
<dbReference type="Proteomes" id="UP000176228">
    <property type="component" value="Unassembled WGS sequence"/>
</dbReference>
<dbReference type="EMBL" id="MFJU01000002">
    <property type="protein sequence ID" value="OGG37300.1"/>
    <property type="molecule type" value="Genomic_DNA"/>
</dbReference>
<feature type="transmembrane region" description="Helical" evidence="1">
    <location>
        <begin position="226"/>
        <end position="247"/>
    </location>
</feature>
<keyword evidence="1" id="KW-0812">Transmembrane</keyword>
<organism evidence="2 3">
    <name type="scientific">Candidatus Gottesmanbacteria bacterium RIFCSPLOWO2_01_FULL_42_22</name>
    <dbReference type="NCBI Taxonomy" id="1798391"/>
    <lineage>
        <taxon>Bacteria</taxon>
        <taxon>Candidatus Gottesmaniibacteriota</taxon>
    </lineage>
</organism>
<keyword evidence="1" id="KW-0472">Membrane</keyword>
<reference evidence="2 3" key="1">
    <citation type="journal article" date="2016" name="Nat. Commun.">
        <title>Thousands of microbial genomes shed light on interconnected biogeochemical processes in an aquifer system.</title>
        <authorList>
            <person name="Anantharaman K."/>
            <person name="Brown C.T."/>
            <person name="Hug L.A."/>
            <person name="Sharon I."/>
            <person name="Castelle C.J."/>
            <person name="Probst A.J."/>
            <person name="Thomas B.C."/>
            <person name="Singh A."/>
            <person name="Wilkins M.J."/>
            <person name="Karaoz U."/>
            <person name="Brodie E.L."/>
            <person name="Williams K.H."/>
            <person name="Hubbard S.S."/>
            <person name="Banfield J.F."/>
        </authorList>
    </citation>
    <scope>NUCLEOTIDE SEQUENCE [LARGE SCALE GENOMIC DNA]</scope>
</reference>
<gene>
    <name evidence="2" type="ORF">A2968_00465</name>
</gene>
<accession>A0A1F6BK69</accession>
<dbReference type="STRING" id="1798391.A2968_00465"/>
<feature type="transmembrane region" description="Helical" evidence="1">
    <location>
        <begin position="281"/>
        <end position="306"/>
    </location>
</feature>
<feature type="transmembrane region" description="Helical" evidence="1">
    <location>
        <begin position="164"/>
        <end position="185"/>
    </location>
</feature>
<feature type="transmembrane region" description="Helical" evidence="1">
    <location>
        <begin position="327"/>
        <end position="352"/>
    </location>
</feature>
<feature type="transmembrane region" description="Helical" evidence="1">
    <location>
        <begin position="117"/>
        <end position="143"/>
    </location>
</feature>
<dbReference type="AlphaFoldDB" id="A0A1F6BK69"/>
<name>A0A1F6BK69_9BACT</name>
<feature type="transmembrane region" description="Helical" evidence="1">
    <location>
        <begin position="83"/>
        <end position="111"/>
    </location>
</feature>
<keyword evidence="1" id="KW-1133">Transmembrane helix</keyword>
<evidence type="ECO:0000256" key="1">
    <source>
        <dbReference type="SAM" id="Phobius"/>
    </source>
</evidence>
<proteinExistence type="predicted"/>
<evidence type="ECO:0000313" key="2">
    <source>
        <dbReference type="EMBL" id="OGG37300.1"/>
    </source>
</evidence>